<proteinExistence type="inferred from homology"/>
<dbReference type="eggNOG" id="KOG2936">
    <property type="taxonomic scope" value="Eukaryota"/>
</dbReference>
<dbReference type="SUPFAM" id="SSF55961">
    <property type="entry name" value="Bet v1-like"/>
    <property type="match status" value="1"/>
</dbReference>
<dbReference type="InterPro" id="IPR036338">
    <property type="entry name" value="Aha1"/>
</dbReference>
<evidence type="ECO:0000256" key="1">
    <source>
        <dbReference type="ARBA" id="ARBA00006817"/>
    </source>
</evidence>
<dbReference type="Pfam" id="PF09229">
    <property type="entry name" value="Aha1_N"/>
    <property type="match status" value="1"/>
</dbReference>
<protein>
    <submittedName>
        <fullName evidence="4">Aha1_N domain-containing protein</fullName>
    </submittedName>
</protein>
<name>A0A1I7RSD4_BURXY</name>
<dbReference type="CDD" id="cd08892">
    <property type="entry name" value="SRPBCC_Aha1"/>
    <property type="match status" value="1"/>
</dbReference>
<evidence type="ECO:0000313" key="3">
    <source>
        <dbReference type="Proteomes" id="UP000095284"/>
    </source>
</evidence>
<dbReference type="InterPro" id="IPR023393">
    <property type="entry name" value="START-like_dom_sf"/>
</dbReference>
<dbReference type="SUPFAM" id="SSF103111">
    <property type="entry name" value="Activator of Hsp90 ATPase, Aha1"/>
    <property type="match status" value="1"/>
</dbReference>
<sequence>MADRPDGKNVNNWHWVEKNATPWSKERLTELLIGRSIEKGPIKVLLKEFKKIEGDATANNRKAKLIFLFDWILEIKYVANVAGSDLEYKGVLEIPNLSDENEADEVDLNVTIETKGPHEAEIRHLLNKEGLHDIRNQLAIYIKELKQEFSKGLILDTVAKPQTVIKSGTTRVVDKKSFQNTVIQGEEKVEKPAAPVNVTSFEVSDGFKVPPERLYEFLTDPELIKVWTNGNVVIEPKKGGKFSLYNGQITGEFVEVEPSNKLVTKWRLRDYPSGHYAKITFTFEDQGDSSLLKVQAEAVPQDQADNTREGFHRFYMQNIGRTFGCGMRMF</sequence>
<accession>A0A1I7RSD4</accession>
<dbReference type="GO" id="GO:0051087">
    <property type="term" value="F:protein-folding chaperone binding"/>
    <property type="evidence" value="ECO:0007669"/>
    <property type="project" value="InterPro"/>
</dbReference>
<dbReference type="GO" id="GO:0001671">
    <property type="term" value="F:ATPase activator activity"/>
    <property type="evidence" value="ECO:0007669"/>
    <property type="project" value="InterPro"/>
</dbReference>
<dbReference type="PANTHER" id="PTHR13009:SF22">
    <property type="entry name" value="LD43819P"/>
    <property type="match status" value="1"/>
</dbReference>
<feature type="domain" description="Activator of Hsp90 ATPase AHSA1-like N-terminal" evidence="2">
    <location>
        <begin position="17"/>
        <end position="151"/>
    </location>
</feature>
<dbReference type="SMART" id="SM01000">
    <property type="entry name" value="Aha1_N"/>
    <property type="match status" value="1"/>
</dbReference>
<dbReference type="AlphaFoldDB" id="A0A1I7RSD4"/>
<dbReference type="PANTHER" id="PTHR13009">
    <property type="entry name" value="HEAT SHOCK PROTEIN 90 HSP90 CO-CHAPERONE AHA-1"/>
    <property type="match status" value="1"/>
</dbReference>
<dbReference type="WBParaSite" id="BXY_0363800.1">
    <property type="protein sequence ID" value="BXY_0363800.1"/>
    <property type="gene ID" value="BXY_0363800"/>
</dbReference>
<dbReference type="Proteomes" id="UP000095284">
    <property type="component" value="Unplaced"/>
</dbReference>
<dbReference type="InterPro" id="IPR015310">
    <property type="entry name" value="AHSA1-like_N"/>
</dbReference>
<dbReference type="Gene3D" id="3.30.530.20">
    <property type="match status" value="1"/>
</dbReference>
<dbReference type="GO" id="GO:0006457">
    <property type="term" value="P:protein folding"/>
    <property type="evidence" value="ECO:0007669"/>
    <property type="project" value="TreeGrafter"/>
</dbReference>
<dbReference type="InterPro" id="IPR013538">
    <property type="entry name" value="ASHA1/2-like_C"/>
</dbReference>
<dbReference type="GO" id="GO:0005829">
    <property type="term" value="C:cytosol"/>
    <property type="evidence" value="ECO:0007669"/>
    <property type="project" value="TreeGrafter"/>
</dbReference>
<evidence type="ECO:0000313" key="4">
    <source>
        <dbReference type="WBParaSite" id="BXY_0363800.1"/>
    </source>
</evidence>
<organism evidence="3 4">
    <name type="scientific">Bursaphelenchus xylophilus</name>
    <name type="common">Pinewood nematode worm</name>
    <name type="synonym">Aphelenchoides xylophilus</name>
    <dbReference type="NCBI Taxonomy" id="6326"/>
    <lineage>
        <taxon>Eukaryota</taxon>
        <taxon>Metazoa</taxon>
        <taxon>Ecdysozoa</taxon>
        <taxon>Nematoda</taxon>
        <taxon>Chromadorea</taxon>
        <taxon>Rhabditida</taxon>
        <taxon>Tylenchina</taxon>
        <taxon>Tylenchomorpha</taxon>
        <taxon>Aphelenchoidea</taxon>
        <taxon>Aphelenchoididae</taxon>
        <taxon>Bursaphelenchus</taxon>
    </lineage>
</organism>
<dbReference type="Gene3D" id="3.15.10.20">
    <property type="entry name" value="Activator of Hsp90 ATPase Aha1, N-terminal domain"/>
    <property type="match status" value="1"/>
</dbReference>
<comment type="similarity">
    <text evidence="1">Belongs to the AHA1 family.</text>
</comment>
<evidence type="ECO:0000259" key="2">
    <source>
        <dbReference type="SMART" id="SM01000"/>
    </source>
</evidence>
<reference evidence="4" key="1">
    <citation type="submission" date="2016-11" db="UniProtKB">
        <authorList>
            <consortium name="WormBaseParasite"/>
        </authorList>
    </citation>
    <scope>IDENTIFICATION</scope>
</reference>
<dbReference type="Pfam" id="PF08327">
    <property type="entry name" value="AHSA1"/>
    <property type="match status" value="1"/>
</dbReference>